<comment type="caution">
    <text evidence="3">The sequence shown here is derived from an EMBL/GenBank/DDBJ whole genome shotgun (WGS) entry which is preliminary data.</text>
</comment>
<evidence type="ECO:0000313" key="4">
    <source>
        <dbReference type="Proteomes" id="UP000278398"/>
    </source>
</evidence>
<proteinExistence type="predicted"/>
<feature type="domain" description="DUF2059" evidence="2">
    <location>
        <begin position="95"/>
        <end position="152"/>
    </location>
</feature>
<keyword evidence="1" id="KW-0732">Signal</keyword>
<organism evidence="3 4">
    <name type="scientific">Aquibium carbonis</name>
    <dbReference type="NCBI Taxonomy" id="2495581"/>
    <lineage>
        <taxon>Bacteria</taxon>
        <taxon>Pseudomonadati</taxon>
        <taxon>Pseudomonadota</taxon>
        <taxon>Alphaproteobacteria</taxon>
        <taxon>Hyphomicrobiales</taxon>
        <taxon>Phyllobacteriaceae</taxon>
        <taxon>Aquibium</taxon>
    </lineage>
</organism>
<name>A0A3R9Y181_9HYPH</name>
<feature type="signal peptide" evidence="1">
    <location>
        <begin position="1"/>
        <end position="28"/>
    </location>
</feature>
<evidence type="ECO:0000259" key="2">
    <source>
        <dbReference type="Pfam" id="PF09832"/>
    </source>
</evidence>
<dbReference type="EMBL" id="RWKW01000123">
    <property type="protein sequence ID" value="RST81794.1"/>
    <property type="molecule type" value="Genomic_DNA"/>
</dbReference>
<evidence type="ECO:0000313" key="3">
    <source>
        <dbReference type="EMBL" id="RST81794.1"/>
    </source>
</evidence>
<dbReference type="RefSeq" id="WP_126702417.1">
    <property type="nucleotide sequence ID" value="NZ_RWKW01000123.1"/>
</dbReference>
<reference evidence="3 4" key="1">
    <citation type="submission" date="2018-12" db="EMBL/GenBank/DDBJ databases">
        <title>Mesorhizobium carbonis sp. nov., isolated from coal mine water.</title>
        <authorList>
            <person name="Xin W."/>
            <person name="Xu Z."/>
            <person name="Xiang F."/>
            <person name="Zhang J."/>
            <person name="Xi L."/>
            <person name="Liu J."/>
        </authorList>
    </citation>
    <scope>NUCLEOTIDE SEQUENCE [LARGE SCALE GENOMIC DNA]</scope>
    <source>
        <strain evidence="3 4">B2.3</strain>
    </source>
</reference>
<dbReference type="OrthoDB" id="5510290at2"/>
<evidence type="ECO:0000256" key="1">
    <source>
        <dbReference type="SAM" id="SignalP"/>
    </source>
</evidence>
<protein>
    <submittedName>
        <fullName evidence="3">DUF2059 domain-containing protein</fullName>
    </submittedName>
</protein>
<sequence length="176" mass="18690">MILIPTARRLMTAIAMAAFVAGASSAYAQTVSDTHLRAARDAIAALKATEQYDNILLGAGAALKNELIQKDPHLQDLINEIVDEKSLEFASRRGDLEREAALAYARSFSEEDLKAIAAFYTSSAGMALLANGSNIIREVAQAAEIWQRGLARDLAQAVGEAIQARVAANPAPAPAQ</sequence>
<accession>A0A3R9Y181</accession>
<dbReference type="Pfam" id="PF09832">
    <property type="entry name" value="DUF2059"/>
    <property type="match status" value="1"/>
</dbReference>
<dbReference type="AlphaFoldDB" id="A0A3R9Y181"/>
<keyword evidence="4" id="KW-1185">Reference proteome</keyword>
<feature type="chain" id="PRO_5018684664" evidence="1">
    <location>
        <begin position="29"/>
        <end position="176"/>
    </location>
</feature>
<dbReference type="Proteomes" id="UP000278398">
    <property type="component" value="Unassembled WGS sequence"/>
</dbReference>
<gene>
    <name evidence="3" type="ORF">EJC49_23785</name>
</gene>
<dbReference type="InterPro" id="IPR018637">
    <property type="entry name" value="DUF2059"/>
</dbReference>